<dbReference type="SUPFAM" id="SSF55447">
    <property type="entry name" value="CO dehydrogenase flavoprotein C-terminal domain-like"/>
    <property type="match status" value="1"/>
</dbReference>
<sequence length="295" mass="32218">MYNFNNLYEPTSVEEALRLKKEHPQALFLAGGSDILIKIREGKLAGCDLINIYNLEELRGICLEDDGSILIRPLTSFTDVSMHPVIRQYVPVLGEAVDQIGGPQVRNIGTIGGNICNGVTSADSATTLKAYDATLEIASLDGIRLLPYTEFNLGPGKVDLREGELLCGIRIAKESYENTSGHYIKYAMRKAMDIATLGCSVNVRLTSDKKHIDRLRIAFGVAAPTPIRSTTVESKVQGHELNEQLLAIVSEGALSDVSPRTSWRASKEFRLQLVKEMARRTTKAAVEKAGGTING</sequence>
<dbReference type="SMART" id="SM01092">
    <property type="entry name" value="CO_deh_flav_C"/>
    <property type="match status" value="1"/>
</dbReference>
<proteinExistence type="predicted"/>
<dbReference type="NCBIfam" id="NF043083">
    <property type="entry name" value="XdhB_XDHase"/>
    <property type="match status" value="1"/>
</dbReference>
<dbReference type="InterPro" id="IPR005107">
    <property type="entry name" value="CO_DH_flav_C"/>
</dbReference>
<dbReference type="GO" id="GO:0002197">
    <property type="term" value="C:xanthine dehydrogenase complex"/>
    <property type="evidence" value="ECO:0007669"/>
    <property type="project" value="InterPro"/>
</dbReference>
<evidence type="ECO:0000259" key="1">
    <source>
        <dbReference type="PROSITE" id="PS51387"/>
    </source>
</evidence>
<dbReference type="GO" id="GO:0008805">
    <property type="term" value="F:carbon-monoxide oxygenase activity"/>
    <property type="evidence" value="ECO:0007669"/>
    <property type="project" value="UniProtKB-EC"/>
</dbReference>
<reference evidence="2" key="1">
    <citation type="submission" date="2019-08" db="EMBL/GenBank/DDBJ databases">
        <authorList>
            <person name="Kucharzyk K."/>
            <person name="Murdoch R.W."/>
            <person name="Higgins S."/>
            <person name="Loffler F."/>
        </authorList>
    </citation>
    <scope>NUCLEOTIDE SEQUENCE</scope>
</reference>
<dbReference type="PROSITE" id="PS51387">
    <property type="entry name" value="FAD_PCMH"/>
    <property type="match status" value="1"/>
</dbReference>
<dbReference type="InterPro" id="IPR016169">
    <property type="entry name" value="FAD-bd_PCMH_sub2"/>
</dbReference>
<dbReference type="EMBL" id="VSSQ01001401">
    <property type="protein sequence ID" value="MPM08012.1"/>
    <property type="molecule type" value="Genomic_DNA"/>
</dbReference>
<dbReference type="Pfam" id="PF00941">
    <property type="entry name" value="FAD_binding_5"/>
    <property type="match status" value="1"/>
</dbReference>
<dbReference type="Gene3D" id="3.30.390.50">
    <property type="entry name" value="CO dehydrogenase flavoprotein, C-terminal domain"/>
    <property type="match status" value="1"/>
</dbReference>
<evidence type="ECO:0000313" key="2">
    <source>
        <dbReference type="EMBL" id="MPM08012.1"/>
    </source>
</evidence>
<dbReference type="SUPFAM" id="SSF56176">
    <property type="entry name" value="FAD-binding/transporter-associated domain-like"/>
    <property type="match status" value="1"/>
</dbReference>
<dbReference type="GO" id="GO:0071949">
    <property type="term" value="F:FAD binding"/>
    <property type="evidence" value="ECO:0007669"/>
    <property type="project" value="InterPro"/>
</dbReference>
<dbReference type="PANTHER" id="PTHR42659">
    <property type="entry name" value="XANTHINE DEHYDROGENASE SUBUNIT C-RELATED"/>
    <property type="match status" value="1"/>
</dbReference>
<dbReference type="InterPro" id="IPR016167">
    <property type="entry name" value="FAD-bd_PCMH_sub1"/>
</dbReference>
<dbReference type="InterPro" id="IPR036318">
    <property type="entry name" value="FAD-bd_PCMH-like_sf"/>
</dbReference>
<dbReference type="InterPro" id="IPR016166">
    <property type="entry name" value="FAD-bd_PCMH"/>
</dbReference>
<dbReference type="InterPro" id="IPR002346">
    <property type="entry name" value="Mopterin_DH_FAD-bd"/>
</dbReference>
<dbReference type="InterPro" id="IPR036683">
    <property type="entry name" value="CO_DH_flav_C_dom_sf"/>
</dbReference>
<organism evidence="2">
    <name type="scientific">bioreactor metagenome</name>
    <dbReference type="NCBI Taxonomy" id="1076179"/>
    <lineage>
        <taxon>unclassified sequences</taxon>
        <taxon>metagenomes</taxon>
        <taxon>ecological metagenomes</taxon>
    </lineage>
</organism>
<comment type="caution">
    <text evidence="2">The sequence shown here is derived from an EMBL/GenBank/DDBJ whole genome shotgun (WGS) entry which is preliminary data.</text>
</comment>
<dbReference type="NCBIfam" id="NF007427">
    <property type="entry name" value="PRK09971.1"/>
    <property type="match status" value="1"/>
</dbReference>
<dbReference type="EC" id="1.2.5.3" evidence="2"/>
<dbReference type="InterPro" id="IPR050031">
    <property type="entry name" value="XdhB_XDHase"/>
</dbReference>
<dbReference type="InterPro" id="IPR051312">
    <property type="entry name" value="Diverse_Substr_Oxidored"/>
</dbReference>
<dbReference type="Pfam" id="PF03450">
    <property type="entry name" value="CO_deh_flav_C"/>
    <property type="match status" value="1"/>
</dbReference>
<dbReference type="PANTHER" id="PTHR42659:SF9">
    <property type="entry name" value="XANTHINE DEHYDROGENASE FAD-BINDING SUBUNIT XDHB-RELATED"/>
    <property type="match status" value="1"/>
</dbReference>
<accession>A0A644WW23</accession>
<name>A0A644WW23_9ZZZZ</name>
<dbReference type="Gene3D" id="3.30.43.10">
    <property type="entry name" value="Uridine Diphospho-n-acetylenolpyruvylglucosamine Reductase, domain 2"/>
    <property type="match status" value="1"/>
</dbReference>
<protein>
    <submittedName>
        <fullName evidence="2">Carbon monoxide dehydrogenase medium chain</fullName>
        <ecNumber evidence="2">1.2.5.3</ecNumber>
    </submittedName>
</protein>
<gene>
    <name evidence="2" type="primary">cutM_2</name>
    <name evidence="2" type="ORF">SDC9_54324</name>
</gene>
<keyword evidence="2" id="KW-0560">Oxidoreductase</keyword>
<dbReference type="AlphaFoldDB" id="A0A644WW23"/>
<dbReference type="Gene3D" id="3.30.465.10">
    <property type="match status" value="1"/>
</dbReference>
<feature type="domain" description="FAD-binding PCMH-type" evidence="1">
    <location>
        <begin position="1"/>
        <end position="176"/>
    </location>
</feature>
<dbReference type="GO" id="GO:0004854">
    <property type="term" value="F:xanthine dehydrogenase activity"/>
    <property type="evidence" value="ECO:0007669"/>
    <property type="project" value="InterPro"/>
</dbReference>